<evidence type="ECO:0000313" key="2">
    <source>
        <dbReference type="Proteomes" id="UP001281147"/>
    </source>
</evidence>
<evidence type="ECO:0000313" key="1">
    <source>
        <dbReference type="EMBL" id="KAK3686521.1"/>
    </source>
</evidence>
<sequence length="183" mass="19862">MADRQQSEHFRSGGSEPYVSSGSEQNSSYKHSRMTSTVAQSFAGELDSMFGLGMGTGAGIDTLSQTVEQKKATVNSGQSELEKLEAKLRETEQRLAKVSRGNSPSRQADSGASASETAQKQAHPLSQRPSYPADRPPTGPSRPQAGRENTEQMMAGMPGAFNQTPREVSGRDDYVMIDHRPRR</sequence>
<organism evidence="1 2">
    <name type="scientific">Vermiconidia calcicola</name>
    <dbReference type="NCBI Taxonomy" id="1690605"/>
    <lineage>
        <taxon>Eukaryota</taxon>
        <taxon>Fungi</taxon>
        <taxon>Dikarya</taxon>
        <taxon>Ascomycota</taxon>
        <taxon>Pezizomycotina</taxon>
        <taxon>Dothideomycetes</taxon>
        <taxon>Dothideomycetidae</taxon>
        <taxon>Mycosphaerellales</taxon>
        <taxon>Extremaceae</taxon>
        <taxon>Vermiconidia</taxon>
    </lineage>
</organism>
<accession>A0ACC3MDF1</accession>
<dbReference type="Proteomes" id="UP001281147">
    <property type="component" value="Unassembled WGS sequence"/>
</dbReference>
<gene>
    <name evidence="1" type="ORF">LTR37_019729</name>
</gene>
<dbReference type="EMBL" id="JAUTXU010000315">
    <property type="protein sequence ID" value="KAK3686521.1"/>
    <property type="molecule type" value="Genomic_DNA"/>
</dbReference>
<reference evidence="1" key="1">
    <citation type="submission" date="2023-07" db="EMBL/GenBank/DDBJ databases">
        <title>Black Yeasts Isolated from many extreme environments.</title>
        <authorList>
            <person name="Coleine C."/>
            <person name="Stajich J.E."/>
            <person name="Selbmann L."/>
        </authorList>
    </citation>
    <scope>NUCLEOTIDE SEQUENCE</scope>
    <source>
        <strain evidence="1">CCFEE 5714</strain>
    </source>
</reference>
<protein>
    <submittedName>
        <fullName evidence="1">Uncharacterized protein</fullName>
    </submittedName>
</protein>
<comment type="caution">
    <text evidence="1">The sequence shown here is derived from an EMBL/GenBank/DDBJ whole genome shotgun (WGS) entry which is preliminary data.</text>
</comment>
<proteinExistence type="predicted"/>
<keyword evidence="2" id="KW-1185">Reference proteome</keyword>
<name>A0ACC3MDF1_9PEZI</name>